<name>A0A7D3QU05_9VIRU</name>
<keyword evidence="3" id="KW-1185">Reference proteome</keyword>
<reference evidence="2 3" key="1">
    <citation type="submission" date="2020-04" db="EMBL/GenBank/DDBJ databases">
        <title>Advantages and limits of metagenomic assembly and binning of a giant virus.</title>
        <authorList>
            <person name="Schulz F."/>
            <person name="Andreani J."/>
            <person name="Francis R."/>
            <person name="Boudjemaa H."/>
            <person name="Bou Khalil J.Y."/>
            <person name="Lee J."/>
            <person name="La Scola B."/>
            <person name="Woyke T."/>
        </authorList>
    </citation>
    <scope>NUCLEOTIDE SEQUENCE [LARGE SCALE GENOMIC DNA]</scope>
    <source>
        <strain evidence="2 3">FV1/VV64</strain>
    </source>
</reference>
<evidence type="ECO:0000259" key="1">
    <source>
        <dbReference type="PROSITE" id="PS50076"/>
    </source>
</evidence>
<dbReference type="InterPro" id="IPR036869">
    <property type="entry name" value="J_dom_sf"/>
</dbReference>
<dbReference type="SUPFAM" id="SSF46565">
    <property type="entry name" value="Chaperone J-domain"/>
    <property type="match status" value="1"/>
</dbReference>
<evidence type="ECO:0000313" key="3">
    <source>
        <dbReference type="Proteomes" id="UP001162001"/>
    </source>
</evidence>
<dbReference type="PANTHER" id="PTHR24074">
    <property type="entry name" value="CO-CHAPERONE PROTEIN DJLA"/>
    <property type="match status" value="1"/>
</dbReference>
<dbReference type="EMBL" id="MT418680">
    <property type="protein sequence ID" value="QKF93767.1"/>
    <property type="molecule type" value="Genomic_DNA"/>
</dbReference>
<accession>A0A7D3QU05</accession>
<dbReference type="InterPro" id="IPR001623">
    <property type="entry name" value="DnaJ_domain"/>
</dbReference>
<sequence>MDTDIQQILVNINKIQTQRKIIQQISFNTSQSSLSPEQEQKLYDIFKEYTAVLIEYLDTIGKYLNDMSNKEKKDEIKEFDEFNMAILTKYKGLKHDEAITNREKNKIINRYEWFYRQLENYNREYLDKFGILPYLKKKISKVSSKIKEFINSIQDSNLKYDDLIIKLTDNLNIIKDIIYKLNLIKTMYQNSKYLKEYVQQVKDCLEIPIYKDSLIDSIDKVNQFIKEIDSMELMKYGNNINKFNEYFEQYGTKFTEIYETIKNTPNKNSNQKEYNEYIESILENIVYHSYIMSKIYSDEFPNEMKELISELKEHLIKTVKNHLETLGCDSSDSLSTLNKCYELGINLYTILGLKDYASIDEIKKAYRRLGLKLHPDKCKLAGNEKICESCFKLCNFAHDYLTNEDDISIMITDPTWKHYFNTYGRTFKKIYDGWLRAWHTAYLFPKTHEYFMSLCSTK</sequence>
<dbReference type="PROSITE" id="PS50076">
    <property type="entry name" value="DNAJ_2"/>
    <property type="match status" value="1"/>
</dbReference>
<evidence type="ECO:0000313" key="2">
    <source>
        <dbReference type="EMBL" id="QKF93767.1"/>
    </source>
</evidence>
<dbReference type="Proteomes" id="UP001162001">
    <property type="component" value="Segment"/>
</dbReference>
<feature type="domain" description="J" evidence="1">
    <location>
        <begin position="346"/>
        <end position="424"/>
    </location>
</feature>
<organism evidence="2 3">
    <name type="scientific">Fadolivirus FV1/VV64</name>
    <dbReference type="NCBI Taxonomy" id="3070911"/>
    <lineage>
        <taxon>Viruses</taxon>
        <taxon>Varidnaviria</taxon>
        <taxon>Bamfordvirae</taxon>
        <taxon>Nucleocytoviricota</taxon>
        <taxon>Megaviricetes</taxon>
        <taxon>Imitervirales</taxon>
        <taxon>Mimiviridae</taxon>
        <taxon>Klosneuvirinae</taxon>
        <taxon>Fadolivirus</taxon>
        <taxon>Fadolivirus algeromassiliense</taxon>
    </lineage>
</organism>
<dbReference type="PRINTS" id="PR00625">
    <property type="entry name" value="JDOMAIN"/>
</dbReference>
<protein>
    <submittedName>
        <fullName evidence="2">DnaJ chaperone protein</fullName>
    </submittedName>
</protein>
<gene>
    <name evidence="2" type="ORF">Fadolivirus_1_309</name>
</gene>
<dbReference type="InterPro" id="IPR050817">
    <property type="entry name" value="DjlA_DnaK_co-chaperone"/>
</dbReference>
<dbReference type="Gene3D" id="1.10.287.110">
    <property type="entry name" value="DnaJ domain"/>
    <property type="match status" value="1"/>
</dbReference>
<dbReference type="SMART" id="SM00271">
    <property type="entry name" value="DnaJ"/>
    <property type="match status" value="1"/>
</dbReference>
<dbReference type="CDD" id="cd06257">
    <property type="entry name" value="DnaJ"/>
    <property type="match status" value="1"/>
</dbReference>
<proteinExistence type="predicted"/>
<dbReference type="Pfam" id="PF00226">
    <property type="entry name" value="DnaJ"/>
    <property type="match status" value="1"/>
</dbReference>